<dbReference type="GO" id="GO:0003677">
    <property type="term" value="F:DNA binding"/>
    <property type="evidence" value="ECO:0007669"/>
    <property type="project" value="UniProtKB-KW"/>
</dbReference>
<feature type="domain" description="TF-B3" evidence="9">
    <location>
        <begin position="5"/>
        <end position="98"/>
    </location>
</feature>
<dbReference type="Pfam" id="PF01535">
    <property type="entry name" value="PPR"/>
    <property type="match status" value="2"/>
</dbReference>
<dbReference type="InterPro" id="IPR046848">
    <property type="entry name" value="E_motif"/>
</dbReference>
<dbReference type="GO" id="GO:0009451">
    <property type="term" value="P:RNA modification"/>
    <property type="evidence" value="ECO:0007669"/>
    <property type="project" value="InterPro"/>
</dbReference>
<evidence type="ECO:0000256" key="6">
    <source>
        <dbReference type="ARBA" id="ARBA00023242"/>
    </source>
</evidence>
<organism evidence="10 11">
    <name type="scientific">Arabidopsis arenosa</name>
    <name type="common">Sand rock-cress</name>
    <name type="synonym">Cardaminopsis arenosa</name>
    <dbReference type="NCBI Taxonomy" id="38785"/>
    <lineage>
        <taxon>Eukaryota</taxon>
        <taxon>Viridiplantae</taxon>
        <taxon>Streptophyta</taxon>
        <taxon>Embryophyta</taxon>
        <taxon>Tracheophyta</taxon>
        <taxon>Spermatophyta</taxon>
        <taxon>Magnoliopsida</taxon>
        <taxon>eudicotyledons</taxon>
        <taxon>Gunneridae</taxon>
        <taxon>Pentapetalae</taxon>
        <taxon>rosids</taxon>
        <taxon>malvids</taxon>
        <taxon>Brassicales</taxon>
        <taxon>Brassicaceae</taxon>
        <taxon>Camelineae</taxon>
        <taxon>Arabidopsis</taxon>
    </lineage>
</organism>
<keyword evidence="11" id="KW-1185">Reference proteome</keyword>
<dbReference type="Proteomes" id="UP000682877">
    <property type="component" value="Chromosome 3"/>
</dbReference>
<sequence length="835" mass="94298">MPRPFFHKLIFSSTIQEKRLRVPDKFVSKFKDELSVAVALTVPDGHVWRVGLRKAENKIWFQDGWQEFVDRYSIRIGYLLIFRYEGNSAFSVYIFNLSHSEINYHSTGLMDSAHNHFKRARLFEDLEDEDAEVIFPSSVYPSPLPESTAPANKGYPGSAIQSLFTGSVKAEEATPTPKIPKKRGRKKKNADPEEINSSAPRDDDPENRSKFYESASARKRTVTAEERERAINAAKTFEPTNPFFRVVLRPSYLYRGCIMYLPSGFAEKYLSGISGFIKVQLAEKQWPVRCLYKAGRAKFSQGWYEFTLENNLGEGDVCVFELLRTRDFVLKVTAFRVNEFLSLCLSVCFFSLCHNPLQYQSLVLMSSVFPGSRFLSLLHQNSKTLIQAKQIHAQLVINGCQDNSLFGKLIGHYCSKPSTESSKLAHLLVFPRFGHPDKFLFNTLLKCSEPEDSIWIFANRASKSSLLYLNERTFVFVLGACARSASSSALRVGRIVHGMVKKLGFLYESELIGTTLLHFYAKNGDLPYARKVFDEMPERTSVTWNAMIGGYCSHKDKGNHNARKAMILFRRFSCCGYGVRPTDTTMVSVLSAISQTGLIEIGSLVHGYIEKLGFTPEIDVFIGTGLVDMYSKCGCLNSAFSVFELMKVKNVFTWTSMATGLALNGRGNETPNLLNRMAESGIKPNKVTFTSLLSAYRHVGLVQEGIELFKNMRTRFGVTPVIQHYGCIVDLLGKAGRIQEAYEFVLAMPIKPDTILLRSLCNACSIYGETAMGEEIGKTLLEIEREEEKLSGSECEDYVALSNVLAHKGKWIEVEKLRNEMKERRIKTRPGFSFV</sequence>
<evidence type="ECO:0000256" key="3">
    <source>
        <dbReference type="ARBA" id="ARBA00023015"/>
    </source>
</evidence>
<evidence type="ECO:0000313" key="11">
    <source>
        <dbReference type="Proteomes" id="UP000682877"/>
    </source>
</evidence>
<feature type="repeat" description="PPR" evidence="7">
    <location>
        <begin position="685"/>
        <end position="715"/>
    </location>
</feature>
<keyword evidence="5" id="KW-0804">Transcription</keyword>
<dbReference type="PROSITE" id="PS51375">
    <property type="entry name" value="PPR"/>
    <property type="match status" value="2"/>
</dbReference>
<keyword evidence="4" id="KW-0238">DNA-binding</keyword>
<keyword evidence="2" id="KW-0677">Repeat</keyword>
<dbReference type="PROSITE" id="PS50863">
    <property type="entry name" value="B3"/>
    <property type="match status" value="2"/>
</dbReference>
<dbReference type="GO" id="GO:0005634">
    <property type="term" value="C:nucleus"/>
    <property type="evidence" value="ECO:0007669"/>
    <property type="project" value="UniProtKB-SubCell"/>
</dbReference>
<keyword evidence="6" id="KW-0539">Nucleus</keyword>
<dbReference type="AlphaFoldDB" id="A0A8S1ZWE5"/>
<dbReference type="Pfam" id="PF13041">
    <property type="entry name" value="PPR_2"/>
    <property type="match status" value="1"/>
</dbReference>
<dbReference type="Pfam" id="PF20431">
    <property type="entry name" value="E_motif"/>
    <property type="match status" value="1"/>
</dbReference>
<dbReference type="CDD" id="cd10017">
    <property type="entry name" value="B3_DNA"/>
    <property type="match status" value="2"/>
</dbReference>
<keyword evidence="3" id="KW-0805">Transcription regulation</keyword>
<evidence type="ECO:0000259" key="9">
    <source>
        <dbReference type="PROSITE" id="PS50863"/>
    </source>
</evidence>
<name>A0A8S1ZWE5_ARAAE</name>
<evidence type="ECO:0000256" key="2">
    <source>
        <dbReference type="ARBA" id="ARBA00022737"/>
    </source>
</evidence>
<feature type="domain" description="TF-B3" evidence="9">
    <location>
        <begin position="244"/>
        <end position="338"/>
    </location>
</feature>
<proteinExistence type="predicted"/>
<feature type="region of interest" description="Disordered" evidence="8">
    <location>
        <begin position="166"/>
        <end position="223"/>
    </location>
</feature>
<dbReference type="Gene3D" id="2.40.330.10">
    <property type="entry name" value="DNA-binding pseudobarrel domain"/>
    <property type="match status" value="2"/>
</dbReference>
<dbReference type="InterPro" id="IPR002885">
    <property type="entry name" value="PPR_rpt"/>
</dbReference>
<dbReference type="Gene3D" id="1.25.40.10">
    <property type="entry name" value="Tetratricopeptide repeat domain"/>
    <property type="match status" value="3"/>
</dbReference>
<dbReference type="InterPro" id="IPR011990">
    <property type="entry name" value="TPR-like_helical_dom_sf"/>
</dbReference>
<feature type="compositionally biased region" description="Basic and acidic residues" evidence="8">
    <location>
        <begin position="200"/>
        <end position="211"/>
    </location>
</feature>
<dbReference type="InterPro" id="IPR003340">
    <property type="entry name" value="B3_DNA-bd"/>
</dbReference>
<accession>A0A8S1ZWE5</accession>
<dbReference type="InterPro" id="IPR015300">
    <property type="entry name" value="DNA-bd_pseudobarrel_sf"/>
</dbReference>
<dbReference type="Pfam" id="PF02362">
    <property type="entry name" value="B3"/>
    <property type="match status" value="2"/>
</dbReference>
<dbReference type="SMART" id="SM01019">
    <property type="entry name" value="B3"/>
    <property type="match status" value="2"/>
</dbReference>
<reference evidence="10" key="1">
    <citation type="submission" date="2021-01" db="EMBL/GenBank/DDBJ databases">
        <authorList>
            <person name="Bezrukov I."/>
        </authorList>
    </citation>
    <scope>NUCLEOTIDE SEQUENCE</scope>
</reference>
<dbReference type="EMBL" id="LR999453">
    <property type="protein sequence ID" value="CAE5967786.1"/>
    <property type="molecule type" value="Genomic_DNA"/>
</dbReference>
<feature type="repeat" description="PPR" evidence="7">
    <location>
        <begin position="650"/>
        <end position="684"/>
    </location>
</feature>
<feature type="compositionally biased region" description="Basic residues" evidence="8">
    <location>
        <begin position="179"/>
        <end position="188"/>
    </location>
</feature>
<evidence type="ECO:0000313" key="10">
    <source>
        <dbReference type="EMBL" id="CAE5967786.1"/>
    </source>
</evidence>
<evidence type="ECO:0000256" key="4">
    <source>
        <dbReference type="ARBA" id="ARBA00023125"/>
    </source>
</evidence>
<dbReference type="GO" id="GO:0003723">
    <property type="term" value="F:RNA binding"/>
    <property type="evidence" value="ECO:0007669"/>
    <property type="project" value="InterPro"/>
</dbReference>
<dbReference type="InterPro" id="IPR046960">
    <property type="entry name" value="PPR_At4g14850-like_plant"/>
</dbReference>
<dbReference type="PANTHER" id="PTHR47926:SF537">
    <property type="entry name" value="PENTACOTRIPEPTIDE-REPEAT REGION OF PRORP DOMAIN-CONTAINING PROTEIN"/>
    <property type="match status" value="1"/>
</dbReference>
<comment type="subcellular location">
    <subcellularLocation>
        <location evidence="1">Nucleus</location>
    </subcellularLocation>
</comment>
<dbReference type="NCBIfam" id="TIGR00756">
    <property type="entry name" value="PPR"/>
    <property type="match status" value="2"/>
</dbReference>
<evidence type="ECO:0000256" key="5">
    <source>
        <dbReference type="ARBA" id="ARBA00023163"/>
    </source>
</evidence>
<protein>
    <recommendedName>
        <fullName evidence="9">TF-B3 domain-containing protein</fullName>
    </recommendedName>
</protein>
<evidence type="ECO:0000256" key="8">
    <source>
        <dbReference type="SAM" id="MobiDB-lite"/>
    </source>
</evidence>
<evidence type="ECO:0000256" key="7">
    <source>
        <dbReference type="PROSITE-ProRule" id="PRU00708"/>
    </source>
</evidence>
<dbReference type="SUPFAM" id="SSF101936">
    <property type="entry name" value="DNA-binding pseudobarrel domain"/>
    <property type="match status" value="2"/>
</dbReference>
<gene>
    <name evidence="10" type="ORF">AARE701A_LOCUS7573</name>
</gene>
<dbReference type="FunFam" id="1.25.40.10:FF:001207">
    <property type="entry name" value="Pentatricopeptide repeat-containing protein At3g18970"/>
    <property type="match status" value="1"/>
</dbReference>
<evidence type="ECO:0000256" key="1">
    <source>
        <dbReference type="ARBA" id="ARBA00004123"/>
    </source>
</evidence>
<dbReference type="PANTHER" id="PTHR47926">
    <property type="entry name" value="PENTATRICOPEPTIDE REPEAT-CONTAINING PROTEIN"/>
    <property type="match status" value="1"/>
</dbReference>
<dbReference type="FunFam" id="1.25.40.10:FF:000090">
    <property type="entry name" value="Pentatricopeptide repeat-containing protein, chloroplastic"/>
    <property type="match status" value="1"/>
</dbReference>